<dbReference type="GO" id="GO:0000171">
    <property type="term" value="F:ribonuclease MRP activity"/>
    <property type="evidence" value="ECO:0007669"/>
    <property type="project" value="TreeGrafter"/>
</dbReference>
<dbReference type="GO" id="GO:0008033">
    <property type="term" value="P:tRNA processing"/>
    <property type="evidence" value="ECO:0007669"/>
    <property type="project" value="InterPro"/>
</dbReference>
<name>A0A9W8AD99_9FUNG</name>
<gene>
    <name evidence="2" type="ORF">IWQ60_002133</name>
</gene>
<dbReference type="OrthoDB" id="20109at2759"/>
<feature type="compositionally biased region" description="Polar residues" evidence="1">
    <location>
        <begin position="395"/>
        <end position="405"/>
    </location>
</feature>
<dbReference type="EMBL" id="JANBPT010000076">
    <property type="protein sequence ID" value="KAJ1928351.1"/>
    <property type="molecule type" value="Genomic_DNA"/>
</dbReference>
<dbReference type="PANTHER" id="PTHR28272">
    <property type="entry name" value="RIBONUCLEASES P/MRP PROTEIN SUBUNIT POP3"/>
    <property type="match status" value="1"/>
</dbReference>
<feature type="region of interest" description="Disordered" evidence="1">
    <location>
        <begin position="1"/>
        <end position="23"/>
    </location>
</feature>
<proteinExistence type="predicted"/>
<protein>
    <submittedName>
        <fullName evidence="2">Uncharacterized protein</fullName>
    </submittedName>
</protein>
<dbReference type="GO" id="GO:0006364">
    <property type="term" value="P:rRNA processing"/>
    <property type="evidence" value="ECO:0007669"/>
    <property type="project" value="InterPro"/>
</dbReference>
<dbReference type="AlphaFoldDB" id="A0A9W8AD99"/>
<evidence type="ECO:0000313" key="2">
    <source>
        <dbReference type="EMBL" id="KAJ1928351.1"/>
    </source>
</evidence>
<evidence type="ECO:0000313" key="3">
    <source>
        <dbReference type="Proteomes" id="UP001150569"/>
    </source>
</evidence>
<dbReference type="Proteomes" id="UP001150569">
    <property type="component" value="Unassembled WGS sequence"/>
</dbReference>
<feature type="region of interest" description="Disordered" evidence="1">
    <location>
        <begin position="349"/>
        <end position="511"/>
    </location>
</feature>
<dbReference type="GO" id="GO:0000172">
    <property type="term" value="C:ribonuclease MRP complex"/>
    <property type="evidence" value="ECO:0007669"/>
    <property type="project" value="TreeGrafter"/>
</dbReference>
<accession>A0A9W8AD99</accession>
<dbReference type="GO" id="GO:0005829">
    <property type="term" value="C:cytosol"/>
    <property type="evidence" value="ECO:0007669"/>
    <property type="project" value="TreeGrafter"/>
</dbReference>
<dbReference type="GO" id="GO:0034965">
    <property type="term" value="P:intronic box C/D snoRNA processing"/>
    <property type="evidence" value="ECO:0007669"/>
    <property type="project" value="TreeGrafter"/>
</dbReference>
<evidence type="ECO:0000256" key="1">
    <source>
        <dbReference type="SAM" id="MobiDB-lite"/>
    </source>
</evidence>
<reference evidence="2" key="1">
    <citation type="submission" date="2022-07" db="EMBL/GenBank/DDBJ databases">
        <title>Phylogenomic reconstructions and comparative analyses of Kickxellomycotina fungi.</title>
        <authorList>
            <person name="Reynolds N.K."/>
            <person name="Stajich J.E."/>
            <person name="Barry K."/>
            <person name="Grigoriev I.V."/>
            <person name="Crous P."/>
            <person name="Smith M.E."/>
        </authorList>
    </citation>
    <scope>NUCLEOTIDE SEQUENCE</scope>
    <source>
        <strain evidence="2">RSA 861</strain>
    </source>
</reference>
<feature type="compositionally biased region" description="Polar residues" evidence="1">
    <location>
        <begin position="349"/>
        <end position="363"/>
    </location>
</feature>
<feature type="compositionally biased region" description="Low complexity" evidence="1">
    <location>
        <begin position="451"/>
        <end position="461"/>
    </location>
</feature>
<organism evidence="2 3">
    <name type="scientific">Tieghemiomyces parasiticus</name>
    <dbReference type="NCBI Taxonomy" id="78921"/>
    <lineage>
        <taxon>Eukaryota</taxon>
        <taxon>Fungi</taxon>
        <taxon>Fungi incertae sedis</taxon>
        <taxon>Zoopagomycota</taxon>
        <taxon>Kickxellomycotina</taxon>
        <taxon>Dimargaritomycetes</taxon>
        <taxon>Dimargaritales</taxon>
        <taxon>Dimargaritaceae</taxon>
        <taxon>Tieghemiomyces</taxon>
    </lineage>
</organism>
<keyword evidence="3" id="KW-1185">Reference proteome</keyword>
<sequence length="511" mass="56769">MPPPDRRTPANSEPYRGRYYGGDTAGSSFDATLPLHIEGRGASYQDAFMPNSNFVAVGESSVTAANRPHQRLQMENAWKLRQEDKREAEAIRIQKESQRQAFATAQAKERVMTVHAGDKEVDVRSAKSLGHLPAQQLDNIQSQPMRLRQVKQVILASPFAIKWPDITNGPAMQHHTNKLLDAVTAYTKGKAASAKSEKRAKSNPRPAPLLNGFRSIERFLRAYLKEYAPERTPLPVSQVTPSSVTQRPPASSQSCRQHCILYLFRNDDETDSILTPLLTLATLCGRSIHVVPCPPGERQRMRLALQLSSVTCLLIRDSFPGFTTLWEQAQNDVPRISVPWLQERFGLTNPVQSTRNDLAQPTRNDPAPPTHNGPTQPKRKDPAQPARNDPAPPTHNDSVQSTRNNPVPPKHNDPEPPARNGPAPPKCKDPTPSARNDPDADTSSDEGGWLTAAQVKVVKTVARSHEQKRAAKPSILERLGPRVPVSHKRQAQDTPDDQWSRPHQIQKRLGL</sequence>
<dbReference type="PANTHER" id="PTHR28272:SF1">
    <property type="entry name" value="RIBONUCLEASES P_MRP PROTEIN SUBUNIT POP3"/>
    <property type="match status" value="1"/>
</dbReference>
<comment type="caution">
    <text evidence="2">The sequence shown here is derived from an EMBL/GenBank/DDBJ whole genome shotgun (WGS) entry which is preliminary data.</text>
</comment>
<dbReference type="GO" id="GO:0004526">
    <property type="term" value="F:ribonuclease P activity"/>
    <property type="evidence" value="ECO:0007669"/>
    <property type="project" value="TreeGrafter"/>
</dbReference>
<dbReference type="GO" id="GO:0005655">
    <property type="term" value="C:nucleolar ribonuclease P complex"/>
    <property type="evidence" value="ECO:0007669"/>
    <property type="project" value="TreeGrafter"/>
</dbReference>
<dbReference type="InterPro" id="IPR013241">
    <property type="entry name" value="RNase_P_Pop3"/>
</dbReference>